<dbReference type="PROSITE" id="PS50994">
    <property type="entry name" value="INTEGRASE"/>
    <property type="match status" value="1"/>
</dbReference>
<dbReference type="InterPro" id="IPR012337">
    <property type="entry name" value="RNaseH-like_sf"/>
</dbReference>
<organism evidence="11 12">
    <name type="scientific">Lasius niger</name>
    <name type="common">Black garden ant</name>
    <dbReference type="NCBI Taxonomy" id="67767"/>
    <lineage>
        <taxon>Eukaryota</taxon>
        <taxon>Metazoa</taxon>
        <taxon>Ecdysozoa</taxon>
        <taxon>Arthropoda</taxon>
        <taxon>Hexapoda</taxon>
        <taxon>Insecta</taxon>
        <taxon>Pterygota</taxon>
        <taxon>Neoptera</taxon>
        <taxon>Endopterygota</taxon>
        <taxon>Hymenoptera</taxon>
        <taxon>Apocrita</taxon>
        <taxon>Aculeata</taxon>
        <taxon>Formicoidea</taxon>
        <taxon>Formicidae</taxon>
        <taxon>Formicinae</taxon>
        <taxon>Lasius</taxon>
        <taxon>Lasius</taxon>
    </lineage>
</organism>
<evidence type="ECO:0000259" key="9">
    <source>
        <dbReference type="PROSITE" id="PS50994"/>
    </source>
</evidence>
<evidence type="ECO:0000256" key="6">
    <source>
        <dbReference type="ARBA" id="ARBA00022801"/>
    </source>
</evidence>
<dbReference type="GO" id="GO:0015074">
    <property type="term" value="P:DNA integration"/>
    <property type="evidence" value="ECO:0007669"/>
    <property type="project" value="InterPro"/>
</dbReference>
<keyword evidence="12" id="KW-1185">Reference proteome</keyword>
<dbReference type="Gene3D" id="3.30.420.10">
    <property type="entry name" value="Ribonuclease H-like superfamily/Ribonuclease H"/>
    <property type="match status" value="1"/>
</dbReference>
<evidence type="ECO:0000313" key="11">
    <source>
        <dbReference type="EMBL" id="KMQ85902.1"/>
    </source>
</evidence>
<sequence length="654" mass="74123">MRNVTPGILTSCACVPLSFFSQKLTDTQKNYSTYDRELLAVYKALKYFRHLVEGRECTILTIITIDHKPLIYAFHQKSDRASPRQLRQLDYIAQFTTHLIHLPGTQNTVADALSRIQEIHMPTIISTEDIALEQLKDEELQELVTSPSTSNLQLRKLRLNDSEHTIFCDVSTEEIRLYIPRILRRNIFDTVHRLSHPGVRAMKELIARRFVWPGLNKDIAEWVKTCLACQRAKIQKHHRNLPEHIRIPDSRFHQVHIDIVGLLPPSHGYQYCLTAIDRFTRWPEAVPIKDINADTIVDAFYANWISRFGAPAIVTTDRGSQFESRLFQALIQLIGAHRTRTIAYHSSSNGMVKRFHRSLKSAVRCHATTEWVDVLPTVLLGLRASVKEDLKASAAELVYGTPIRLPGEFFIDEDPPEDPQIFIEKATCSHAFVRVDAVKRPFDCLCEGPYEIIERISDRVFKLKVKGEEVTISTERLKPAYQETIPPEDTAQDIPTAAQQSIRTYLPAKKQSSGSFKKPRSSFARSKRKGCRCGNGDTAIPGKLTCCGQRCPCYVESKPCVECRCRGCRNSHTADGLKTRPHIPELHNLQLQLSTSLDCDALSEDPLGSVPQCLLTSPSTIQDLNVYSTPRLDIDFETRGAAKLIRCLLVQTMS</sequence>
<dbReference type="CDD" id="cd09274">
    <property type="entry name" value="RNase_HI_RT_Ty3"/>
    <property type="match status" value="1"/>
</dbReference>
<comment type="caution">
    <text evidence="11">The sequence shown here is derived from an EMBL/GenBank/DDBJ whole genome shotgun (WGS) entry which is preliminary data.</text>
</comment>
<dbReference type="GO" id="GO:0042575">
    <property type="term" value="C:DNA polymerase complex"/>
    <property type="evidence" value="ECO:0007669"/>
    <property type="project" value="UniProtKB-ARBA"/>
</dbReference>
<keyword evidence="7" id="KW-0695">RNA-directed DNA polymerase</keyword>
<keyword evidence="8" id="KW-0158">Chromosome</keyword>
<dbReference type="PANTHER" id="PTHR37984">
    <property type="entry name" value="PROTEIN CBG26694"/>
    <property type="match status" value="1"/>
</dbReference>
<dbReference type="GO" id="GO:0003676">
    <property type="term" value="F:nucleic acid binding"/>
    <property type="evidence" value="ECO:0007669"/>
    <property type="project" value="InterPro"/>
</dbReference>
<feature type="domain" description="Integrase catalytic" evidence="9">
    <location>
        <begin position="244"/>
        <end position="414"/>
    </location>
</feature>
<dbReference type="PROSITE" id="PS52051">
    <property type="entry name" value="CXC_MSL2"/>
    <property type="match status" value="1"/>
</dbReference>
<keyword evidence="4" id="KW-0540">Nuclease</keyword>
<feature type="domain" description="CXC MSL2-type" evidence="10">
    <location>
        <begin position="526"/>
        <end position="578"/>
    </location>
</feature>
<evidence type="ECO:0000259" key="10">
    <source>
        <dbReference type="PROSITE" id="PS52051"/>
    </source>
</evidence>
<reference evidence="11 12" key="1">
    <citation type="submission" date="2015-04" db="EMBL/GenBank/DDBJ databases">
        <title>Lasius niger genome sequencing.</title>
        <authorList>
            <person name="Konorov E.A."/>
            <person name="Nikitin M.A."/>
            <person name="Kirill M.V."/>
            <person name="Chang P."/>
        </authorList>
    </citation>
    <scope>NUCLEOTIDE SEQUENCE [LARGE SCALE GENOMIC DNA]</scope>
    <source>
        <tissue evidence="11">Whole</tissue>
    </source>
</reference>
<dbReference type="InterPro" id="IPR050951">
    <property type="entry name" value="Retrovirus_Pol_polyprotein"/>
</dbReference>
<keyword evidence="5" id="KW-0255">Endonuclease</keyword>
<dbReference type="InterPro" id="IPR041373">
    <property type="entry name" value="RT_RNaseH"/>
</dbReference>
<dbReference type="AlphaFoldDB" id="A0A0J7K6A5"/>
<dbReference type="PaxDb" id="67767-A0A0J7K6A5"/>
<name>A0A0J7K6A5_LASNI</name>
<dbReference type="EMBL" id="LBMM01012952">
    <property type="protein sequence ID" value="KMQ85902.1"/>
    <property type="molecule type" value="Genomic_DNA"/>
</dbReference>
<protein>
    <recommendedName>
        <fullName evidence="1">RNA-directed DNA polymerase</fullName>
        <ecNumber evidence="1">2.7.7.49</ecNumber>
    </recommendedName>
</protein>
<evidence type="ECO:0000256" key="7">
    <source>
        <dbReference type="ARBA" id="ARBA00022918"/>
    </source>
</evidence>
<dbReference type="GO" id="GO:0072487">
    <property type="term" value="C:MSL complex"/>
    <property type="evidence" value="ECO:0007669"/>
    <property type="project" value="UniProtKB-UniRule"/>
</dbReference>
<evidence type="ECO:0000313" key="12">
    <source>
        <dbReference type="Proteomes" id="UP000036403"/>
    </source>
</evidence>
<dbReference type="GO" id="GO:0004519">
    <property type="term" value="F:endonuclease activity"/>
    <property type="evidence" value="ECO:0007669"/>
    <property type="project" value="UniProtKB-KW"/>
</dbReference>
<dbReference type="InterPro" id="IPR032049">
    <property type="entry name" value="Msl2-CXC"/>
</dbReference>
<proteinExistence type="inferred from homology"/>
<dbReference type="GO" id="GO:0016787">
    <property type="term" value="F:hydrolase activity"/>
    <property type="evidence" value="ECO:0007669"/>
    <property type="project" value="UniProtKB-KW"/>
</dbReference>
<evidence type="ECO:0000256" key="2">
    <source>
        <dbReference type="ARBA" id="ARBA00022679"/>
    </source>
</evidence>
<dbReference type="InterPro" id="IPR036397">
    <property type="entry name" value="RNaseH_sf"/>
</dbReference>
<dbReference type="Pfam" id="PF17921">
    <property type="entry name" value="Integrase_H2C2"/>
    <property type="match status" value="1"/>
</dbReference>
<keyword evidence="3" id="KW-0548">Nucleotidyltransferase</keyword>
<dbReference type="STRING" id="67767.A0A0J7K6A5"/>
<evidence type="ECO:0000256" key="8">
    <source>
        <dbReference type="PROSITE-ProRule" id="PRU01396"/>
    </source>
</evidence>
<dbReference type="InterPro" id="IPR001584">
    <property type="entry name" value="Integrase_cat-core"/>
</dbReference>
<dbReference type="InterPro" id="IPR033467">
    <property type="entry name" value="Tesmin/TSO1-like_CXC"/>
</dbReference>
<dbReference type="SMART" id="SM01114">
    <property type="entry name" value="CXC"/>
    <property type="match status" value="1"/>
</dbReference>
<evidence type="ECO:0000256" key="3">
    <source>
        <dbReference type="ARBA" id="ARBA00022695"/>
    </source>
</evidence>
<dbReference type="Pfam" id="PF17917">
    <property type="entry name" value="RT_RNaseH"/>
    <property type="match status" value="1"/>
</dbReference>
<keyword evidence="8" id="KW-0539">Nucleus</keyword>
<dbReference type="Proteomes" id="UP000036403">
    <property type="component" value="Unassembled WGS sequence"/>
</dbReference>
<dbReference type="Pfam" id="PF16682">
    <property type="entry name" value="MSL2-CXC"/>
    <property type="match status" value="1"/>
</dbReference>
<dbReference type="CDD" id="cd13122">
    <property type="entry name" value="MSL2_CXC"/>
    <property type="match status" value="1"/>
</dbReference>
<dbReference type="PANTHER" id="PTHR37984:SF15">
    <property type="entry name" value="INTEGRASE CATALYTIC DOMAIN-CONTAINING PROTEIN"/>
    <property type="match status" value="1"/>
</dbReference>
<gene>
    <name evidence="11" type="ORF">RF55_15285</name>
</gene>
<evidence type="ECO:0000256" key="4">
    <source>
        <dbReference type="ARBA" id="ARBA00022722"/>
    </source>
</evidence>
<dbReference type="FunFam" id="1.10.340.70:FF:000004">
    <property type="entry name" value="Retrovirus-related Pol polyprotein from transposon 297-like Protein"/>
    <property type="match status" value="1"/>
</dbReference>
<evidence type="ECO:0000256" key="5">
    <source>
        <dbReference type="ARBA" id="ARBA00022759"/>
    </source>
</evidence>
<dbReference type="GO" id="GO:0003964">
    <property type="term" value="F:RNA-directed DNA polymerase activity"/>
    <property type="evidence" value="ECO:0007669"/>
    <property type="project" value="UniProtKB-KW"/>
</dbReference>
<comment type="similarity">
    <text evidence="8">Belongs to the MSL2 family.</text>
</comment>
<keyword evidence="6" id="KW-0378">Hydrolase</keyword>
<dbReference type="SUPFAM" id="SSF56672">
    <property type="entry name" value="DNA/RNA polymerases"/>
    <property type="match status" value="1"/>
</dbReference>
<dbReference type="InterPro" id="IPR041588">
    <property type="entry name" value="Integrase_H2C2"/>
</dbReference>
<evidence type="ECO:0000256" key="1">
    <source>
        <dbReference type="ARBA" id="ARBA00012493"/>
    </source>
</evidence>
<keyword evidence="2" id="KW-0808">Transferase</keyword>
<dbReference type="Pfam" id="PF00665">
    <property type="entry name" value="rve"/>
    <property type="match status" value="1"/>
</dbReference>
<dbReference type="InterPro" id="IPR043502">
    <property type="entry name" value="DNA/RNA_pol_sf"/>
</dbReference>
<dbReference type="EC" id="2.7.7.49" evidence="1"/>
<dbReference type="Gene3D" id="1.10.340.70">
    <property type="match status" value="1"/>
</dbReference>
<dbReference type="SUPFAM" id="SSF53098">
    <property type="entry name" value="Ribonuclease H-like"/>
    <property type="match status" value="1"/>
</dbReference>
<dbReference type="OrthoDB" id="7695055at2759"/>
<accession>A0A0J7K6A5</accession>
<dbReference type="FunFam" id="3.30.420.10:FF:000032">
    <property type="entry name" value="Retrovirus-related Pol polyprotein from transposon 297-like Protein"/>
    <property type="match status" value="1"/>
</dbReference>